<dbReference type="STRING" id="1732.SAMN02910417_02300"/>
<dbReference type="EMBL" id="FMXR01000018">
    <property type="protein sequence ID" value="SDB31029.1"/>
    <property type="molecule type" value="Genomic_DNA"/>
</dbReference>
<sequence length="86" mass="10360">MVRTQDLLNINYYKKEPFSGSDTSMRYYIRKKTVEDEEVLEAFVYPQPYCFEETKEEEKVSKEFPFSNEGLEEVAAWLNEMHVKFE</sequence>
<proteinExistence type="predicted"/>
<evidence type="ECO:0000313" key="2">
    <source>
        <dbReference type="Proteomes" id="UP000199228"/>
    </source>
</evidence>
<organism evidence="1 2">
    <name type="scientific">Eubacterium oxidoreducens</name>
    <dbReference type="NCBI Taxonomy" id="1732"/>
    <lineage>
        <taxon>Bacteria</taxon>
        <taxon>Bacillati</taxon>
        <taxon>Bacillota</taxon>
        <taxon>Clostridia</taxon>
        <taxon>Eubacteriales</taxon>
        <taxon>Eubacteriaceae</taxon>
        <taxon>Eubacterium</taxon>
    </lineage>
</organism>
<dbReference type="Proteomes" id="UP000199228">
    <property type="component" value="Unassembled WGS sequence"/>
</dbReference>
<dbReference type="OrthoDB" id="1768345at2"/>
<accession>A0A1G6CDS4</accession>
<gene>
    <name evidence="1" type="ORF">SAMN02910417_02300</name>
</gene>
<evidence type="ECO:0008006" key="3">
    <source>
        <dbReference type="Google" id="ProtNLM"/>
    </source>
</evidence>
<name>A0A1G6CDS4_EUBOX</name>
<keyword evidence="2" id="KW-1185">Reference proteome</keyword>
<protein>
    <recommendedName>
        <fullName evidence="3">GNAT family acetyltransferase</fullName>
    </recommendedName>
</protein>
<reference evidence="1 2" key="1">
    <citation type="submission" date="2016-10" db="EMBL/GenBank/DDBJ databases">
        <authorList>
            <person name="de Groot N.N."/>
        </authorList>
    </citation>
    <scope>NUCLEOTIDE SEQUENCE [LARGE SCALE GENOMIC DNA]</scope>
    <source>
        <strain evidence="1 2">DSM 3217</strain>
    </source>
</reference>
<dbReference type="RefSeq" id="WP_090174499.1">
    <property type="nucleotide sequence ID" value="NZ_FMXR01000018.1"/>
</dbReference>
<dbReference type="AlphaFoldDB" id="A0A1G6CDS4"/>
<evidence type="ECO:0000313" key="1">
    <source>
        <dbReference type="EMBL" id="SDB31029.1"/>
    </source>
</evidence>